<dbReference type="CDD" id="cd06850">
    <property type="entry name" value="biotinyl_domain"/>
    <property type="match status" value="1"/>
</dbReference>
<accession>A0A1Y6CSV2</accession>
<dbReference type="FunFam" id="2.40.50.100:FF:000003">
    <property type="entry name" value="Acetyl-CoA carboxylase biotin carboxyl carrier protein"/>
    <property type="match status" value="1"/>
</dbReference>
<dbReference type="SUPFAM" id="SSF51230">
    <property type="entry name" value="Single hybrid motif"/>
    <property type="match status" value="1"/>
</dbReference>
<gene>
    <name evidence="3" type="ORF">SAMN06296036_12659</name>
</gene>
<dbReference type="Gene3D" id="2.40.50.100">
    <property type="match status" value="1"/>
</dbReference>
<keyword evidence="4" id="KW-1185">Reference proteome</keyword>
<evidence type="ECO:0000259" key="2">
    <source>
        <dbReference type="PROSITE" id="PS50968"/>
    </source>
</evidence>
<protein>
    <submittedName>
        <fullName evidence="3">Biotin-requiring enzyme</fullName>
    </submittedName>
</protein>
<dbReference type="InterPro" id="IPR000089">
    <property type="entry name" value="Biotin_lipoyl"/>
</dbReference>
<dbReference type="PANTHER" id="PTHR45266:SF3">
    <property type="entry name" value="OXALOACETATE DECARBOXYLASE ALPHA CHAIN"/>
    <property type="match status" value="1"/>
</dbReference>
<dbReference type="PROSITE" id="PS00188">
    <property type="entry name" value="BIOTIN"/>
    <property type="match status" value="1"/>
</dbReference>
<dbReference type="InterPro" id="IPR050709">
    <property type="entry name" value="Biotin_Carboxyl_Carrier/Decarb"/>
</dbReference>
<dbReference type="EMBL" id="FWZT01000026">
    <property type="protein sequence ID" value="SMF71260.1"/>
    <property type="molecule type" value="Genomic_DNA"/>
</dbReference>
<dbReference type="PROSITE" id="PS50968">
    <property type="entry name" value="BIOTINYL_LIPOYL"/>
    <property type="match status" value="1"/>
</dbReference>
<dbReference type="PANTHER" id="PTHR45266">
    <property type="entry name" value="OXALOACETATE DECARBOXYLASE ALPHA CHAIN"/>
    <property type="match status" value="1"/>
</dbReference>
<dbReference type="STRING" id="1513793.SAMN06296036_12659"/>
<dbReference type="RefSeq" id="WP_200820794.1">
    <property type="nucleotide sequence ID" value="NZ_FWZT01000026.1"/>
</dbReference>
<evidence type="ECO:0000256" key="1">
    <source>
        <dbReference type="ARBA" id="ARBA00023267"/>
    </source>
</evidence>
<dbReference type="Proteomes" id="UP000192907">
    <property type="component" value="Unassembled WGS sequence"/>
</dbReference>
<name>A0A1Y6CSV2_9BACT</name>
<sequence>MKWKVDIAECEPVIVDLPSKLVKDSWTPISLQGKRYFVQWNKSLNTIYLKDQNGLERPLKVRGQNMVQFPGEVQRRFQIEISGAGFHLVNRLETVVEPSVPGSAFRKSSANDAGATVRAPMVGKVIKVLVSDGDLVTKGQELLVIEAMKMENKILAPVAGQVSKLKAKEGEQTGIGDALMQIELANS</sequence>
<feature type="domain" description="Lipoyl-binding" evidence="2">
    <location>
        <begin position="110"/>
        <end position="183"/>
    </location>
</feature>
<dbReference type="AlphaFoldDB" id="A0A1Y6CSV2"/>
<organism evidence="3 4">
    <name type="scientific">Pseudobacteriovorax antillogorgiicola</name>
    <dbReference type="NCBI Taxonomy" id="1513793"/>
    <lineage>
        <taxon>Bacteria</taxon>
        <taxon>Pseudomonadati</taxon>
        <taxon>Bdellovibrionota</taxon>
        <taxon>Oligoflexia</taxon>
        <taxon>Oligoflexales</taxon>
        <taxon>Pseudobacteriovoracaceae</taxon>
        <taxon>Pseudobacteriovorax</taxon>
    </lineage>
</organism>
<dbReference type="Pfam" id="PF00364">
    <property type="entry name" value="Biotin_lipoyl"/>
    <property type="match status" value="1"/>
</dbReference>
<keyword evidence="1" id="KW-0092">Biotin</keyword>
<reference evidence="4" key="1">
    <citation type="submission" date="2017-04" db="EMBL/GenBank/DDBJ databases">
        <authorList>
            <person name="Varghese N."/>
            <person name="Submissions S."/>
        </authorList>
    </citation>
    <scope>NUCLEOTIDE SEQUENCE [LARGE SCALE GENOMIC DNA]</scope>
    <source>
        <strain evidence="4">RKEM611</strain>
    </source>
</reference>
<dbReference type="InterPro" id="IPR001882">
    <property type="entry name" value="Biotin_BS"/>
</dbReference>
<dbReference type="InterPro" id="IPR011053">
    <property type="entry name" value="Single_hybrid_motif"/>
</dbReference>
<proteinExistence type="predicted"/>
<evidence type="ECO:0000313" key="3">
    <source>
        <dbReference type="EMBL" id="SMF71260.1"/>
    </source>
</evidence>
<evidence type="ECO:0000313" key="4">
    <source>
        <dbReference type="Proteomes" id="UP000192907"/>
    </source>
</evidence>